<name>A0A934IX31_9BACL</name>
<comment type="caution">
    <text evidence="2">The sequence shown here is derived from an EMBL/GenBank/DDBJ whole genome shotgun (WGS) entry which is preliminary data.</text>
</comment>
<evidence type="ECO:0000313" key="2">
    <source>
        <dbReference type="EMBL" id="MBJ6360887.1"/>
    </source>
</evidence>
<accession>A0A934IX31</accession>
<reference evidence="2" key="1">
    <citation type="submission" date="2020-12" db="EMBL/GenBank/DDBJ databases">
        <authorList>
            <person name="Huq M.A."/>
        </authorList>
    </citation>
    <scope>NUCLEOTIDE SEQUENCE</scope>
    <source>
        <strain evidence="2">MAHUQ-46</strain>
    </source>
</reference>
<dbReference type="InterPro" id="IPR012334">
    <property type="entry name" value="Pectin_lyas_fold"/>
</dbReference>
<feature type="domain" description="Right handed beta helix" evidence="1">
    <location>
        <begin position="829"/>
        <end position="921"/>
    </location>
</feature>
<protein>
    <submittedName>
        <fullName evidence="2">Right-handed parallel beta-helix repeat-containing protein</fullName>
    </submittedName>
</protein>
<evidence type="ECO:0000313" key="3">
    <source>
        <dbReference type="Proteomes" id="UP000640274"/>
    </source>
</evidence>
<dbReference type="Proteomes" id="UP000640274">
    <property type="component" value="Unassembled WGS sequence"/>
</dbReference>
<organism evidence="2 3">
    <name type="scientific">Paenibacillus roseus</name>
    <dbReference type="NCBI Taxonomy" id="2798579"/>
    <lineage>
        <taxon>Bacteria</taxon>
        <taxon>Bacillati</taxon>
        <taxon>Bacillota</taxon>
        <taxon>Bacilli</taxon>
        <taxon>Bacillales</taxon>
        <taxon>Paenibacillaceae</taxon>
        <taxon>Paenibacillus</taxon>
    </lineage>
</organism>
<dbReference type="Pfam" id="PF13229">
    <property type="entry name" value="Beta_helix"/>
    <property type="match status" value="1"/>
</dbReference>
<gene>
    <name evidence="2" type="ORF">JFN88_06090</name>
</gene>
<evidence type="ECO:0000259" key="1">
    <source>
        <dbReference type="Pfam" id="PF13229"/>
    </source>
</evidence>
<dbReference type="EMBL" id="JAELUP010000014">
    <property type="protein sequence ID" value="MBJ6360887.1"/>
    <property type="molecule type" value="Genomic_DNA"/>
</dbReference>
<dbReference type="InterPro" id="IPR011050">
    <property type="entry name" value="Pectin_lyase_fold/virulence"/>
</dbReference>
<proteinExistence type="predicted"/>
<sequence>MAKTNWDMNDTVKPADLNQIGQEINDNVAQANILKGRKINTSGGLSGGGDLSGDRTLSITDGGVTDAKIGNRTISDATAPTSDTGTITGLMSGLANMVKGITGGATWRTAPGMTIAAIKTILDAATNLATASAIIKRDSSGRAKVAAPSATDDIARKQEVDAAIVTAATDAASKFIAKTAMGSGGGIDADTVDGYHLDQDLRKAANATFATLDLYGTNSFKMYSGGSDHTYLAMFPRLADKSKRGMYLGFGVSGGNNLVLSNEIDEGDLLLQVKSGKTVIANSFFQAVQYISTTTSVAPLQVASTLKVDKLHADMLDGAHADTGATASTIAMRGTDSSLRASIFNSTVASGTSPITVVSSTVVTNLNADMVDGFHAAQGVSTPNTLATRNASGDLHANSFASSANTGVQPIYVNSTTLVTNLNADMVDGYHANGGAIGSTLAVRDSYGDLTSKRFFSTQTTGISPFMVVSTTMVENLNADMVDGFHVQEPGTPSTIPVRDGNGTLNSSSFWANTSGQPYKTSSAVKNDNLNADMVDGFHLDQDVRTTASPTHSRLTLSGANGTAPLQVTSSTVVTNLNADMVDGKHTSDLIQRAGVDNQTIYGNQNSDLTLQLLSTDGKLATIYAIGSMGTSTKGAGRVYVGVNTSQGGGMEFTTESADRPLSGGGDFHLTLFRSRNSNQIWTARNNTGTNDWEFAGKVTAASLAVTSTTVVTNLNADMVDGLHSSDLMTITGVASTSINYYVSPSGSDSNTGTSSGSPFLTINKALLEARRGYGVRYAQVRINLADGTYNETINIQGGYYSGYNYGLWIQSSTGVIGNCIISGTVTVDGLSGFLIGSVTLSTASAALTINNTQYALIQNLNITASGSTGIDVNRGSSAYISNCTISNRGQAIRADGVSTVFSINNTGSGNTQYGLYAQYGGKIIKNGTQPSGATNEGALVGGTIATTA</sequence>
<dbReference type="RefSeq" id="WP_199018487.1">
    <property type="nucleotide sequence ID" value="NZ_JAELUP010000014.1"/>
</dbReference>
<dbReference type="InterPro" id="IPR039448">
    <property type="entry name" value="Beta_helix"/>
</dbReference>
<keyword evidence="3" id="KW-1185">Reference proteome</keyword>
<dbReference type="SUPFAM" id="SSF51126">
    <property type="entry name" value="Pectin lyase-like"/>
    <property type="match status" value="1"/>
</dbReference>
<dbReference type="Gene3D" id="2.160.20.10">
    <property type="entry name" value="Single-stranded right-handed beta-helix, Pectin lyase-like"/>
    <property type="match status" value="1"/>
</dbReference>
<dbReference type="AlphaFoldDB" id="A0A934IX31"/>